<dbReference type="RefSeq" id="WP_379727897.1">
    <property type="nucleotide sequence ID" value="NZ_JBHRYJ010000003.1"/>
</dbReference>
<accession>A0ABV7VHU7</accession>
<protein>
    <submittedName>
        <fullName evidence="2">Hemerythrin domain-containing protein</fullName>
    </submittedName>
</protein>
<evidence type="ECO:0000259" key="1">
    <source>
        <dbReference type="Pfam" id="PF01814"/>
    </source>
</evidence>
<gene>
    <name evidence="2" type="ORF">ACFOOQ_14475</name>
</gene>
<dbReference type="Pfam" id="PF01814">
    <property type="entry name" value="Hemerythrin"/>
    <property type="match status" value="1"/>
</dbReference>
<dbReference type="InterPro" id="IPR012312">
    <property type="entry name" value="Hemerythrin-like"/>
</dbReference>
<organism evidence="2 3">
    <name type="scientific">Ferrovibrio xuzhouensis</name>
    <dbReference type="NCBI Taxonomy" id="1576914"/>
    <lineage>
        <taxon>Bacteria</taxon>
        <taxon>Pseudomonadati</taxon>
        <taxon>Pseudomonadota</taxon>
        <taxon>Alphaproteobacteria</taxon>
        <taxon>Rhodospirillales</taxon>
        <taxon>Rhodospirillaceae</taxon>
        <taxon>Ferrovibrio</taxon>
    </lineage>
</organism>
<comment type="caution">
    <text evidence="2">The sequence shown here is derived from an EMBL/GenBank/DDBJ whole genome shotgun (WGS) entry which is preliminary data.</text>
</comment>
<proteinExistence type="predicted"/>
<evidence type="ECO:0000313" key="2">
    <source>
        <dbReference type="EMBL" id="MFC3676759.1"/>
    </source>
</evidence>
<dbReference type="EMBL" id="JBHRYJ010000003">
    <property type="protein sequence ID" value="MFC3676759.1"/>
    <property type="molecule type" value="Genomic_DNA"/>
</dbReference>
<evidence type="ECO:0000313" key="3">
    <source>
        <dbReference type="Proteomes" id="UP001595711"/>
    </source>
</evidence>
<keyword evidence="3" id="KW-1185">Reference proteome</keyword>
<dbReference type="Gene3D" id="1.20.120.520">
    <property type="entry name" value="nmb1532 protein domain like"/>
    <property type="match status" value="1"/>
</dbReference>
<dbReference type="Proteomes" id="UP001595711">
    <property type="component" value="Unassembled WGS sequence"/>
</dbReference>
<feature type="domain" description="Hemerythrin-like" evidence="1">
    <location>
        <begin position="52"/>
        <end position="175"/>
    </location>
</feature>
<name>A0ABV7VHU7_9PROT</name>
<sequence length="204" mass="22293">MSPPVAGEPFAMDPSAFPAASPALLHLLAALTRDEDDTGPFERLQGQRLMLLAVCALLDSLADACQPLQQRMAASLASYLQTDFPAMIAEEEDGLLPLLRARLLLGDDFDQVLRQMDEEHRLDRRQAALLAADCEALAGGLLPDEAAVLFSACRAFAEQQRRHLAWEDATVLPLARSRLTAADLAQWNRRARARRKPRTAAPGA</sequence>
<reference evidence="3" key="1">
    <citation type="journal article" date="2019" name="Int. J. Syst. Evol. Microbiol.">
        <title>The Global Catalogue of Microorganisms (GCM) 10K type strain sequencing project: providing services to taxonomists for standard genome sequencing and annotation.</title>
        <authorList>
            <consortium name="The Broad Institute Genomics Platform"/>
            <consortium name="The Broad Institute Genome Sequencing Center for Infectious Disease"/>
            <person name="Wu L."/>
            <person name="Ma J."/>
        </authorList>
    </citation>
    <scope>NUCLEOTIDE SEQUENCE [LARGE SCALE GENOMIC DNA]</scope>
    <source>
        <strain evidence="3">KCTC 42182</strain>
    </source>
</reference>